<feature type="transmembrane region" description="Helical" evidence="12">
    <location>
        <begin position="363"/>
        <end position="391"/>
    </location>
</feature>
<evidence type="ECO:0000313" key="15">
    <source>
        <dbReference type="Proteomes" id="UP001165270"/>
    </source>
</evidence>
<dbReference type="InterPro" id="IPR023171">
    <property type="entry name" value="Na/H_antiporter_dom_sf"/>
</dbReference>
<comment type="caution">
    <text evidence="14">The sequence shown here is derived from an EMBL/GenBank/DDBJ whole genome shotgun (WGS) entry which is preliminary data.</text>
</comment>
<keyword evidence="4 12" id="KW-0050">Antiport</keyword>
<gene>
    <name evidence="12 14" type="primary">nhaA</name>
    <name evidence="14" type="ORF">MQN93_01075</name>
</gene>
<organism evidence="14 15">
    <name type="scientific">Streptomyces spinosisporus</name>
    <dbReference type="NCBI Taxonomy" id="2927582"/>
    <lineage>
        <taxon>Bacteria</taxon>
        <taxon>Bacillati</taxon>
        <taxon>Actinomycetota</taxon>
        <taxon>Actinomycetes</taxon>
        <taxon>Kitasatosporales</taxon>
        <taxon>Streptomycetaceae</taxon>
        <taxon>Streptomyces</taxon>
    </lineage>
</organism>
<keyword evidence="5 12" id="KW-1003">Cell membrane</keyword>
<evidence type="ECO:0000256" key="4">
    <source>
        <dbReference type="ARBA" id="ARBA00022449"/>
    </source>
</evidence>
<dbReference type="PROSITE" id="PS51352">
    <property type="entry name" value="THIOREDOXIN_2"/>
    <property type="match status" value="1"/>
</dbReference>
<dbReference type="NCBIfam" id="TIGR00773">
    <property type="entry name" value="NhaA"/>
    <property type="match status" value="1"/>
</dbReference>
<dbReference type="HAMAP" id="MF_01844">
    <property type="entry name" value="NhaA"/>
    <property type="match status" value="1"/>
</dbReference>
<dbReference type="InterPro" id="IPR036249">
    <property type="entry name" value="Thioredoxin-like_sf"/>
</dbReference>
<evidence type="ECO:0000256" key="10">
    <source>
        <dbReference type="ARBA" id="ARBA00023136"/>
    </source>
</evidence>
<dbReference type="Gene3D" id="3.40.30.10">
    <property type="entry name" value="Glutaredoxin"/>
    <property type="match status" value="1"/>
</dbReference>
<comment type="similarity">
    <text evidence="2">In the N-terminal section; belongs to the NhaA Na(+)/H(+) (TC 2.A.33) antiporter family.</text>
</comment>
<evidence type="ECO:0000256" key="6">
    <source>
        <dbReference type="ARBA" id="ARBA00022692"/>
    </source>
</evidence>
<evidence type="ECO:0000256" key="12">
    <source>
        <dbReference type="HAMAP-Rule" id="MF_01844"/>
    </source>
</evidence>
<feature type="transmembrane region" description="Helical" evidence="12">
    <location>
        <begin position="103"/>
        <end position="124"/>
    </location>
</feature>
<keyword evidence="6 12" id="KW-0812">Transmembrane</keyword>
<evidence type="ECO:0000256" key="3">
    <source>
        <dbReference type="ARBA" id="ARBA00022448"/>
    </source>
</evidence>
<comment type="function">
    <text evidence="12">Na(+)/H(+) antiporter that extrudes sodium in exchange for external protons.</text>
</comment>
<evidence type="ECO:0000256" key="8">
    <source>
        <dbReference type="ARBA" id="ARBA00023053"/>
    </source>
</evidence>
<dbReference type="Pfam" id="PF13462">
    <property type="entry name" value="Thioredoxin_4"/>
    <property type="match status" value="1"/>
</dbReference>
<evidence type="ECO:0000256" key="11">
    <source>
        <dbReference type="ARBA" id="ARBA00023201"/>
    </source>
</evidence>
<evidence type="ECO:0000256" key="9">
    <source>
        <dbReference type="ARBA" id="ARBA00023065"/>
    </source>
</evidence>
<evidence type="ECO:0000256" key="7">
    <source>
        <dbReference type="ARBA" id="ARBA00022989"/>
    </source>
</evidence>
<keyword evidence="11 12" id="KW-0739">Sodium transport</keyword>
<feature type="transmembrane region" description="Helical" evidence="12">
    <location>
        <begin position="71"/>
        <end position="88"/>
    </location>
</feature>
<feature type="transmembrane region" description="Helical" evidence="12">
    <location>
        <begin position="298"/>
        <end position="316"/>
    </location>
</feature>
<dbReference type="InterPro" id="IPR004670">
    <property type="entry name" value="NhaA"/>
</dbReference>
<comment type="similarity">
    <text evidence="12">Belongs to the NhaA Na(+)/H(+) (TC 2.A.33) antiporter family.</text>
</comment>
<sequence length="625" mass="66595">MTGQTACGKGAHGPLRTFLHTETGSAAVLLGAVVAALVWANVAPGTYDSWWRTEMSLRIGSVGVSLDLREWVNSGLMALFFFVVGLEARREFDMGELRERRRLALSAVAGVSGMLVPAAIYLAVNAGEPSLHGWGAAMSTDTAFALGMLAVFGARLPGGLRVFLLTVAVTDDLLALAVIAFAYSDEIHPPALLTALGIFAALLVLRSAGVRTSGVYAVLAVALWGALLRSGVDPVVSGLSVGLLTYAHPAERHALERVSRLFRGFREQPTPELERTVRRGLASALSPNERLQRMFHPWTSYVIVPLFALANAGLAIDADQLTGAFTSPVTLGILLGYVVGKPAGILGATWITARVSGGRLRPAVGWGAVAAGGSLAGVGFTVSLLIATLAFDGTQLEQAKVGILTAVLASFLITWSVTRVIAMLSPRARTRALLGEGHTIVDLSEPVDVERDHVRGPLGAPVTLVEYGDYECPYCGLAESVVRELLAEFGDDLRYVWRHLPLTDVHPNAQLAAEAAESAAAQGMYWEMHDILISHQGDLRLKDVLAYAEQIGLDTEAFRRDLRARTGAQRVAEDVESADLSSVTGTPTFFVNGRRHHGAYDAASLSRAVRAARDRAELAQADPSR</sequence>
<keyword evidence="8 12" id="KW-0915">Sodium</keyword>
<dbReference type="EMBL" id="JALDAX010000001">
    <property type="protein sequence ID" value="MCI3238307.1"/>
    <property type="molecule type" value="Genomic_DNA"/>
</dbReference>
<dbReference type="RefSeq" id="WP_242707893.1">
    <property type="nucleotide sequence ID" value="NZ_JALDAX010000001.1"/>
</dbReference>
<evidence type="ECO:0000256" key="5">
    <source>
        <dbReference type="ARBA" id="ARBA00022475"/>
    </source>
</evidence>
<dbReference type="InterPro" id="IPR013766">
    <property type="entry name" value="Thioredoxin_domain"/>
</dbReference>
<protein>
    <recommendedName>
        <fullName evidence="12">Na(+)/H(+) antiporter NhaA</fullName>
    </recommendedName>
    <alternativeName>
        <fullName evidence="12">Sodium/proton antiporter NhaA</fullName>
    </alternativeName>
</protein>
<evidence type="ECO:0000259" key="13">
    <source>
        <dbReference type="PROSITE" id="PS51352"/>
    </source>
</evidence>
<dbReference type="Proteomes" id="UP001165270">
    <property type="component" value="Unassembled WGS sequence"/>
</dbReference>
<feature type="transmembrane region" description="Helical" evidence="12">
    <location>
        <begin position="162"/>
        <end position="181"/>
    </location>
</feature>
<comment type="catalytic activity">
    <reaction evidence="12">
        <text>Na(+)(in) + 2 H(+)(out) = Na(+)(out) + 2 H(+)(in)</text>
        <dbReference type="Rhea" id="RHEA:29251"/>
        <dbReference type="ChEBI" id="CHEBI:15378"/>
        <dbReference type="ChEBI" id="CHEBI:29101"/>
    </reaction>
</comment>
<evidence type="ECO:0000256" key="1">
    <source>
        <dbReference type="ARBA" id="ARBA00004429"/>
    </source>
</evidence>
<dbReference type="SUPFAM" id="SSF52833">
    <property type="entry name" value="Thioredoxin-like"/>
    <property type="match status" value="1"/>
</dbReference>
<feature type="transmembrane region" description="Helical" evidence="12">
    <location>
        <begin position="328"/>
        <end position="351"/>
    </location>
</feature>
<name>A0ABS9X8A9_9ACTN</name>
<keyword evidence="9 12" id="KW-0406">Ion transport</keyword>
<feature type="transmembrane region" description="Helical" evidence="12">
    <location>
        <begin position="136"/>
        <end position="155"/>
    </location>
</feature>
<dbReference type="Pfam" id="PF06965">
    <property type="entry name" value="Na_H_antiport_1"/>
    <property type="match status" value="1"/>
</dbReference>
<feature type="transmembrane region" description="Helical" evidence="12">
    <location>
        <begin position="187"/>
        <end position="205"/>
    </location>
</feature>
<keyword evidence="7 12" id="KW-1133">Transmembrane helix</keyword>
<evidence type="ECO:0000256" key="2">
    <source>
        <dbReference type="ARBA" id="ARBA00007006"/>
    </source>
</evidence>
<feature type="transmembrane region" description="Helical" evidence="12">
    <location>
        <begin position="403"/>
        <end position="422"/>
    </location>
</feature>
<proteinExistence type="inferred from homology"/>
<keyword evidence="3 12" id="KW-0813">Transport</keyword>
<keyword evidence="10 12" id="KW-0472">Membrane</keyword>
<dbReference type="Gene3D" id="1.20.1530.10">
    <property type="entry name" value="Na+/H+ antiporter like domain"/>
    <property type="match status" value="1"/>
</dbReference>
<keyword evidence="15" id="KW-1185">Reference proteome</keyword>
<evidence type="ECO:0000313" key="14">
    <source>
        <dbReference type="EMBL" id="MCI3238307.1"/>
    </source>
</evidence>
<dbReference type="InterPro" id="IPR012336">
    <property type="entry name" value="Thioredoxin-like_fold"/>
</dbReference>
<comment type="subcellular location">
    <subcellularLocation>
        <location evidence="1">Cell inner membrane</location>
        <topology evidence="1">Multi-pass membrane protein</topology>
    </subcellularLocation>
    <subcellularLocation>
        <location evidence="12">Cell membrane</location>
        <topology evidence="12">Multi-pass membrane protein</topology>
    </subcellularLocation>
</comment>
<feature type="domain" description="Thioredoxin" evidence="13">
    <location>
        <begin position="434"/>
        <end position="614"/>
    </location>
</feature>
<dbReference type="PANTHER" id="PTHR30341">
    <property type="entry name" value="SODIUM ION/PROTON ANTIPORTER NHAA-RELATED"/>
    <property type="match status" value="1"/>
</dbReference>
<reference evidence="14" key="1">
    <citation type="submission" date="2022-03" db="EMBL/GenBank/DDBJ databases">
        <title>Streptomyces 7R015 and 7R016 isolated from Barleria lupulina in Thailand.</title>
        <authorList>
            <person name="Kanchanasin P."/>
            <person name="Phongsopitanun W."/>
            <person name="Tanasupawat S."/>
        </authorList>
    </citation>
    <scope>NUCLEOTIDE SEQUENCE</scope>
    <source>
        <strain evidence="14">7R016</strain>
    </source>
</reference>
<dbReference type="PANTHER" id="PTHR30341:SF0">
    <property type="entry name" value="NA(+)_H(+) ANTIPORTER NHAA"/>
    <property type="match status" value="1"/>
</dbReference>
<feature type="transmembrane region" description="Helical" evidence="12">
    <location>
        <begin position="26"/>
        <end position="47"/>
    </location>
</feature>
<accession>A0ABS9X8A9</accession>